<dbReference type="InterPro" id="IPR002524">
    <property type="entry name" value="Cation_efflux"/>
</dbReference>
<name>B4MVE8_DROWI</name>
<keyword evidence="5" id="KW-0862">Zinc</keyword>
<feature type="transmembrane region" description="Helical" evidence="9">
    <location>
        <begin position="258"/>
        <end position="278"/>
    </location>
</feature>
<dbReference type="Proteomes" id="UP000007798">
    <property type="component" value="Unassembled WGS sequence"/>
</dbReference>
<feature type="transmembrane region" description="Helical" evidence="9">
    <location>
        <begin position="54"/>
        <end position="74"/>
    </location>
</feature>
<keyword evidence="13" id="KW-1185">Reference proteome</keyword>
<proteinExistence type="inferred from homology"/>
<keyword evidence="8 9" id="KW-0472">Membrane</keyword>
<dbReference type="HOGENOM" id="CLU_024597_0_0_1"/>
<dbReference type="Gene3D" id="1.20.1510.10">
    <property type="entry name" value="Cation efflux protein transmembrane domain"/>
    <property type="match status" value="1"/>
</dbReference>
<keyword evidence="4 9" id="KW-0812">Transmembrane</keyword>
<dbReference type="InterPro" id="IPR027470">
    <property type="entry name" value="Cation_efflux_CTD"/>
</dbReference>
<evidence type="ECO:0000313" key="13">
    <source>
        <dbReference type="Proteomes" id="UP000007798"/>
    </source>
</evidence>
<evidence type="ECO:0000313" key="12">
    <source>
        <dbReference type="EMBL" id="EDW76493.2"/>
    </source>
</evidence>
<dbReference type="NCBIfam" id="TIGR01297">
    <property type="entry name" value="CDF"/>
    <property type="match status" value="1"/>
</dbReference>
<evidence type="ECO:0000256" key="1">
    <source>
        <dbReference type="ARBA" id="ARBA00004141"/>
    </source>
</evidence>
<dbReference type="GO" id="GO:0005385">
    <property type="term" value="F:zinc ion transmembrane transporter activity"/>
    <property type="evidence" value="ECO:0007669"/>
    <property type="project" value="TreeGrafter"/>
</dbReference>
<keyword evidence="7" id="KW-0406">Ion transport</keyword>
<feature type="transmembrane region" description="Helical" evidence="9">
    <location>
        <begin position="228"/>
        <end position="252"/>
    </location>
</feature>
<evidence type="ECO:0000256" key="7">
    <source>
        <dbReference type="ARBA" id="ARBA00023065"/>
    </source>
</evidence>
<protein>
    <recommendedName>
        <fullName evidence="14">Zinc transporter 2</fullName>
    </recommendedName>
</protein>
<organism evidence="12 13">
    <name type="scientific">Drosophila willistoni</name>
    <name type="common">Fruit fly</name>
    <dbReference type="NCBI Taxonomy" id="7260"/>
    <lineage>
        <taxon>Eukaryota</taxon>
        <taxon>Metazoa</taxon>
        <taxon>Ecdysozoa</taxon>
        <taxon>Arthropoda</taxon>
        <taxon>Hexapoda</taxon>
        <taxon>Insecta</taxon>
        <taxon>Pterygota</taxon>
        <taxon>Neoptera</taxon>
        <taxon>Endopterygota</taxon>
        <taxon>Diptera</taxon>
        <taxon>Brachycera</taxon>
        <taxon>Muscomorpha</taxon>
        <taxon>Ephydroidea</taxon>
        <taxon>Drosophilidae</taxon>
        <taxon>Drosophila</taxon>
        <taxon>Sophophora</taxon>
    </lineage>
</organism>
<dbReference type="OrthoDB" id="9944568at2759"/>
<evidence type="ECO:0000256" key="4">
    <source>
        <dbReference type="ARBA" id="ARBA00022692"/>
    </source>
</evidence>
<reference evidence="12 13" key="1">
    <citation type="journal article" date="2007" name="Nature">
        <title>Evolution of genes and genomes on the Drosophila phylogeny.</title>
        <authorList>
            <consortium name="Drosophila 12 Genomes Consortium"/>
            <person name="Clark A.G."/>
            <person name="Eisen M.B."/>
            <person name="Smith D.R."/>
            <person name="Bergman C.M."/>
            <person name="Oliver B."/>
            <person name="Markow T.A."/>
            <person name="Kaufman T.C."/>
            <person name="Kellis M."/>
            <person name="Gelbart W."/>
            <person name="Iyer V.N."/>
            <person name="Pollard D.A."/>
            <person name="Sackton T.B."/>
            <person name="Larracuente A.M."/>
            <person name="Singh N.D."/>
            <person name="Abad J.P."/>
            <person name="Abt D.N."/>
            <person name="Adryan B."/>
            <person name="Aguade M."/>
            <person name="Akashi H."/>
            <person name="Anderson W.W."/>
            <person name="Aquadro C.F."/>
            <person name="Ardell D.H."/>
            <person name="Arguello R."/>
            <person name="Artieri C.G."/>
            <person name="Barbash D.A."/>
            <person name="Barker D."/>
            <person name="Barsanti P."/>
            <person name="Batterham P."/>
            <person name="Batzoglou S."/>
            <person name="Begun D."/>
            <person name="Bhutkar A."/>
            <person name="Blanco E."/>
            <person name="Bosak S.A."/>
            <person name="Bradley R.K."/>
            <person name="Brand A.D."/>
            <person name="Brent M.R."/>
            <person name="Brooks A.N."/>
            <person name="Brown R.H."/>
            <person name="Butlin R.K."/>
            <person name="Caggese C."/>
            <person name="Calvi B.R."/>
            <person name="Bernardo de Carvalho A."/>
            <person name="Caspi A."/>
            <person name="Castrezana S."/>
            <person name="Celniker S.E."/>
            <person name="Chang J.L."/>
            <person name="Chapple C."/>
            <person name="Chatterji S."/>
            <person name="Chinwalla A."/>
            <person name="Civetta A."/>
            <person name="Clifton S.W."/>
            <person name="Comeron J.M."/>
            <person name="Costello J.C."/>
            <person name="Coyne J.A."/>
            <person name="Daub J."/>
            <person name="David R.G."/>
            <person name="Delcher A.L."/>
            <person name="Delehaunty K."/>
            <person name="Do C.B."/>
            <person name="Ebling H."/>
            <person name="Edwards K."/>
            <person name="Eickbush T."/>
            <person name="Evans J.D."/>
            <person name="Filipski A."/>
            <person name="Findeiss S."/>
            <person name="Freyhult E."/>
            <person name="Fulton L."/>
            <person name="Fulton R."/>
            <person name="Garcia A.C."/>
            <person name="Gardiner A."/>
            <person name="Garfield D.A."/>
            <person name="Garvin B.E."/>
            <person name="Gibson G."/>
            <person name="Gilbert D."/>
            <person name="Gnerre S."/>
            <person name="Godfrey J."/>
            <person name="Good R."/>
            <person name="Gotea V."/>
            <person name="Gravely B."/>
            <person name="Greenberg A.J."/>
            <person name="Griffiths-Jones S."/>
            <person name="Gross S."/>
            <person name="Guigo R."/>
            <person name="Gustafson E.A."/>
            <person name="Haerty W."/>
            <person name="Hahn M.W."/>
            <person name="Halligan D.L."/>
            <person name="Halpern A.L."/>
            <person name="Halter G.M."/>
            <person name="Han M.V."/>
            <person name="Heger A."/>
            <person name="Hillier L."/>
            <person name="Hinrichs A.S."/>
            <person name="Holmes I."/>
            <person name="Hoskins R.A."/>
            <person name="Hubisz M.J."/>
            <person name="Hultmark D."/>
            <person name="Huntley M.A."/>
            <person name="Jaffe D.B."/>
            <person name="Jagadeeshan S."/>
            <person name="Jeck W.R."/>
            <person name="Johnson J."/>
            <person name="Jones C.D."/>
            <person name="Jordan W.C."/>
            <person name="Karpen G.H."/>
            <person name="Kataoka E."/>
            <person name="Keightley P.D."/>
            <person name="Kheradpour P."/>
            <person name="Kirkness E.F."/>
            <person name="Koerich L.B."/>
            <person name="Kristiansen K."/>
            <person name="Kudrna D."/>
            <person name="Kulathinal R.J."/>
            <person name="Kumar S."/>
            <person name="Kwok R."/>
            <person name="Lander E."/>
            <person name="Langley C.H."/>
            <person name="Lapoint R."/>
            <person name="Lazzaro B.P."/>
            <person name="Lee S.J."/>
            <person name="Levesque L."/>
            <person name="Li R."/>
            <person name="Lin C.F."/>
            <person name="Lin M.F."/>
            <person name="Lindblad-Toh K."/>
            <person name="Llopart A."/>
            <person name="Long M."/>
            <person name="Low L."/>
            <person name="Lozovsky E."/>
            <person name="Lu J."/>
            <person name="Luo M."/>
            <person name="Machado C.A."/>
            <person name="Makalowski W."/>
            <person name="Marzo M."/>
            <person name="Matsuda M."/>
            <person name="Matzkin L."/>
            <person name="McAllister B."/>
            <person name="McBride C.S."/>
            <person name="McKernan B."/>
            <person name="McKernan K."/>
            <person name="Mendez-Lago M."/>
            <person name="Minx P."/>
            <person name="Mollenhauer M.U."/>
            <person name="Montooth K."/>
            <person name="Mount S.M."/>
            <person name="Mu X."/>
            <person name="Myers E."/>
            <person name="Negre B."/>
            <person name="Newfeld S."/>
            <person name="Nielsen R."/>
            <person name="Noor M.A."/>
            <person name="O'Grady P."/>
            <person name="Pachter L."/>
            <person name="Papaceit M."/>
            <person name="Parisi M.J."/>
            <person name="Parisi M."/>
            <person name="Parts L."/>
            <person name="Pedersen J.S."/>
            <person name="Pesole G."/>
            <person name="Phillippy A.M."/>
            <person name="Ponting C.P."/>
            <person name="Pop M."/>
            <person name="Porcelli D."/>
            <person name="Powell J.R."/>
            <person name="Prohaska S."/>
            <person name="Pruitt K."/>
            <person name="Puig M."/>
            <person name="Quesneville H."/>
            <person name="Ram K.R."/>
            <person name="Rand D."/>
            <person name="Rasmussen M.D."/>
            <person name="Reed L.K."/>
            <person name="Reenan R."/>
            <person name="Reily A."/>
            <person name="Remington K.A."/>
            <person name="Rieger T.T."/>
            <person name="Ritchie M.G."/>
            <person name="Robin C."/>
            <person name="Rogers Y.H."/>
            <person name="Rohde C."/>
            <person name="Rozas J."/>
            <person name="Rubenfield M.J."/>
            <person name="Ruiz A."/>
            <person name="Russo S."/>
            <person name="Salzberg S.L."/>
            <person name="Sanchez-Gracia A."/>
            <person name="Saranga D.J."/>
            <person name="Sato H."/>
            <person name="Schaeffer S.W."/>
            <person name="Schatz M.C."/>
            <person name="Schlenke T."/>
            <person name="Schwartz R."/>
            <person name="Segarra C."/>
            <person name="Singh R.S."/>
            <person name="Sirot L."/>
            <person name="Sirota M."/>
            <person name="Sisneros N.B."/>
            <person name="Smith C.D."/>
            <person name="Smith T.F."/>
            <person name="Spieth J."/>
            <person name="Stage D.E."/>
            <person name="Stark A."/>
            <person name="Stephan W."/>
            <person name="Strausberg R.L."/>
            <person name="Strempel S."/>
            <person name="Sturgill D."/>
            <person name="Sutton G."/>
            <person name="Sutton G.G."/>
            <person name="Tao W."/>
            <person name="Teichmann S."/>
            <person name="Tobari Y.N."/>
            <person name="Tomimura Y."/>
            <person name="Tsolas J.M."/>
            <person name="Valente V.L."/>
            <person name="Venter E."/>
            <person name="Venter J.C."/>
            <person name="Vicario S."/>
            <person name="Vieira F.G."/>
            <person name="Vilella A.J."/>
            <person name="Villasante A."/>
            <person name="Walenz B."/>
            <person name="Wang J."/>
            <person name="Wasserman M."/>
            <person name="Watts T."/>
            <person name="Wilson D."/>
            <person name="Wilson R.K."/>
            <person name="Wing R.A."/>
            <person name="Wolfner M.F."/>
            <person name="Wong A."/>
            <person name="Wong G.K."/>
            <person name="Wu C.I."/>
            <person name="Wu G."/>
            <person name="Yamamoto D."/>
            <person name="Yang H.P."/>
            <person name="Yang S.P."/>
            <person name="Yorke J.A."/>
            <person name="Yoshida K."/>
            <person name="Zdobnov E."/>
            <person name="Zhang P."/>
            <person name="Zhang Y."/>
            <person name="Zimin A.V."/>
            <person name="Baldwin J."/>
            <person name="Abdouelleil A."/>
            <person name="Abdulkadir J."/>
            <person name="Abebe A."/>
            <person name="Abera B."/>
            <person name="Abreu J."/>
            <person name="Acer S.C."/>
            <person name="Aftuck L."/>
            <person name="Alexander A."/>
            <person name="An P."/>
            <person name="Anderson E."/>
            <person name="Anderson S."/>
            <person name="Arachi H."/>
            <person name="Azer M."/>
            <person name="Bachantsang P."/>
            <person name="Barry A."/>
            <person name="Bayul T."/>
            <person name="Berlin A."/>
            <person name="Bessette D."/>
            <person name="Bloom T."/>
            <person name="Blye J."/>
            <person name="Boguslavskiy L."/>
            <person name="Bonnet C."/>
            <person name="Boukhgalter B."/>
            <person name="Bourzgui I."/>
            <person name="Brown A."/>
            <person name="Cahill P."/>
            <person name="Channer S."/>
            <person name="Cheshatsang Y."/>
            <person name="Chuda L."/>
            <person name="Citroen M."/>
            <person name="Collymore A."/>
            <person name="Cooke P."/>
            <person name="Costello M."/>
            <person name="D'Aco K."/>
            <person name="Daza R."/>
            <person name="De Haan G."/>
            <person name="DeGray S."/>
            <person name="DeMaso C."/>
            <person name="Dhargay N."/>
            <person name="Dooley K."/>
            <person name="Dooley E."/>
            <person name="Doricent M."/>
            <person name="Dorje P."/>
            <person name="Dorjee K."/>
            <person name="Dupes A."/>
            <person name="Elong R."/>
            <person name="Falk J."/>
            <person name="Farina A."/>
            <person name="Faro S."/>
            <person name="Ferguson D."/>
            <person name="Fisher S."/>
            <person name="Foley C.D."/>
            <person name="Franke A."/>
            <person name="Friedrich D."/>
            <person name="Gadbois L."/>
            <person name="Gearin G."/>
            <person name="Gearin C.R."/>
            <person name="Giannoukos G."/>
            <person name="Goode T."/>
            <person name="Graham J."/>
            <person name="Grandbois E."/>
            <person name="Grewal S."/>
            <person name="Gyaltsen K."/>
            <person name="Hafez N."/>
            <person name="Hagos B."/>
            <person name="Hall J."/>
            <person name="Henson C."/>
            <person name="Hollinger A."/>
            <person name="Honan T."/>
            <person name="Huard M.D."/>
            <person name="Hughes L."/>
            <person name="Hurhula B."/>
            <person name="Husby M.E."/>
            <person name="Kamat A."/>
            <person name="Kanga B."/>
            <person name="Kashin S."/>
            <person name="Khazanovich D."/>
            <person name="Kisner P."/>
            <person name="Lance K."/>
            <person name="Lara M."/>
            <person name="Lee W."/>
            <person name="Lennon N."/>
            <person name="Letendre F."/>
            <person name="LeVine R."/>
            <person name="Lipovsky A."/>
            <person name="Liu X."/>
            <person name="Liu J."/>
            <person name="Liu S."/>
            <person name="Lokyitsang T."/>
            <person name="Lokyitsang Y."/>
            <person name="Lubonja R."/>
            <person name="Lui A."/>
            <person name="MacDonald P."/>
            <person name="Magnisalis V."/>
            <person name="Maru K."/>
            <person name="Matthews C."/>
            <person name="McCusker W."/>
            <person name="McDonough S."/>
            <person name="Mehta T."/>
            <person name="Meldrim J."/>
            <person name="Meneus L."/>
            <person name="Mihai O."/>
            <person name="Mihalev A."/>
            <person name="Mihova T."/>
            <person name="Mittelman R."/>
            <person name="Mlenga V."/>
            <person name="Montmayeur A."/>
            <person name="Mulrain L."/>
            <person name="Navidi A."/>
            <person name="Naylor J."/>
            <person name="Negash T."/>
            <person name="Nguyen T."/>
            <person name="Nguyen N."/>
            <person name="Nicol R."/>
            <person name="Norbu C."/>
            <person name="Norbu N."/>
            <person name="Novod N."/>
            <person name="O'Neill B."/>
            <person name="Osman S."/>
            <person name="Markiewicz E."/>
            <person name="Oyono O.L."/>
            <person name="Patti C."/>
            <person name="Phunkhang P."/>
            <person name="Pierre F."/>
            <person name="Priest M."/>
            <person name="Raghuraman S."/>
            <person name="Rege F."/>
            <person name="Reyes R."/>
            <person name="Rise C."/>
            <person name="Rogov P."/>
            <person name="Ross K."/>
            <person name="Ryan E."/>
            <person name="Settipalli S."/>
            <person name="Shea T."/>
            <person name="Sherpa N."/>
            <person name="Shi L."/>
            <person name="Shih D."/>
            <person name="Sparrow T."/>
            <person name="Spaulding J."/>
            <person name="Stalker J."/>
            <person name="Stange-Thomann N."/>
            <person name="Stavropoulos S."/>
            <person name="Stone C."/>
            <person name="Strader C."/>
            <person name="Tesfaye S."/>
            <person name="Thomson T."/>
            <person name="Thoulutsang Y."/>
            <person name="Thoulutsang D."/>
            <person name="Topham K."/>
            <person name="Topping I."/>
            <person name="Tsamla T."/>
            <person name="Vassiliev H."/>
            <person name="Vo A."/>
            <person name="Wangchuk T."/>
            <person name="Wangdi T."/>
            <person name="Weiand M."/>
            <person name="Wilkinson J."/>
            <person name="Wilson A."/>
            <person name="Yadav S."/>
            <person name="Young G."/>
            <person name="Yu Q."/>
            <person name="Zembek L."/>
            <person name="Zhong D."/>
            <person name="Zimmer A."/>
            <person name="Zwirko Z."/>
            <person name="Jaffe D.B."/>
            <person name="Alvarez P."/>
            <person name="Brockman W."/>
            <person name="Butler J."/>
            <person name="Chin C."/>
            <person name="Gnerre S."/>
            <person name="Grabherr M."/>
            <person name="Kleber M."/>
            <person name="Mauceli E."/>
            <person name="MacCallum I."/>
        </authorList>
    </citation>
    <scope>NUCLEOTIDE SEQUENCE [LARGE SCALE GENOMIC DNA]</scope>
    <source>
        <strain evidence="13">Tucson 14030-0811.24</strain>
    </source>
</reference>
<evidence type="ECO:0000259" key="11">
    <source>
        <dbReference type="Pfam" id="PF16916"/>
    </source>
</evidence>
<evidence type="ECO:0000256" key="5">
    <source>
        <dbReference type="ARBA" id="ARBA00022906"/>
    </source>
</evidence>
<dbReference type="STRING" id="7260.B4MVE8"/>
<feature type="domain" description="Cation efflux protein cytoplasmic" evidence="11">
    <location>
        <begin position="290"/>
        <end position="365"/>
    </location>
</feature>
<dbReference type="GO" id="GO:0005886">
    <property type="term" value="C:plasma membrane"/>
    <property type="evidence" value="ECO:0007669"/>
    <property type="project" value="TreeGrafter"/>
</dbReference>
<dbReference type="GO" id="GO:0010043">
    <property type="term" value="P:response to zinc ion"/>
    <property type="evidence" value="ECO:0007669"/>
    <property type="project" value="TreeGrafter"/>
</dbReference>
<dbReference type="EMBL" id="CH963857">
    <property type="protein sequence ID" value="EDW76493.2"/>
    <property type="molecule type" value="Genomic_DNA"/>
</dbReference>
<dbReference type="Pfam" id="PF01545">
    <property type="entry name" value="Cation_efflux"/>
    <property type="match status" value="1"/>
</dbReference>
<comment type="similarity">
    <text evidence="2">Belongs to the cation diffusion facilitator (CDF) transporter (TC 2.A.4) family. SLC30A subfamily.</text>
</comment>
<dbReference type="PANTHER" id="PTHR11562">
    <property type="entry name" value="CATION EFFLUX PROTEIN/ ZINC TRANSPORTER"/>
    <property type="match status" value="1"/>
</dbReference>
<evidence type="ECO:0000256" key="8">
    <source>
        <dbReference type="ARBA" id="ARBA00023136"/>
    </source>
</evidence>
<evidence type="ECO:0000256" key="6">
    <source>
        <dbReference type="ARBA" id="ARBA00022989"/>
    </source>
</evidence>
<feature type="domain" description="Cation efflux protein transmembrane" evidence="10">
    <location>
        <begin position="54"/>
        <end position="286"/>
    </location>
</feature>
<evidence type="ECO:0000256" key="3">
    <source>
        <dbReference type="ARBA" id="ARBA00022448"/>
    </source>
</evidence>
<evidence type="ECO:0008006" key="14">
    <source>
        <dbReference type="Google" id="ProtNLM"/>
    </source>
</evidence>
<dbReference type="InterPro" id="IPR058533">
    <property type="entry name" value="Cation_efflux_TM"/>
</dbReference>
<dbReference type="AlphaFoldDB" id="B4MVE8"/>
<feature type="transmembrane region" description="Helical" evidence="9">
    <location>
        <begin position="86"/>
        <end position="105"/>
    </location>
</feature>
<keyword evidence="6 9" id="KW-1133">Transmembrane helix</keyword>
<dbReference type="InParanoid" id="B4MVE8"/>
<feature type="transmembrane region" description="Helical" evidence="9">
    <location>
        <begin position="117"/>
        <end position="142"/>
    </location>
</feature>
<sequence length="418" mass="47044">MEPEKECTESKLPHSESMKTLTITGHSHITTRWLDHCHFERQNEGVDRVARRKLIIACVLCVLFMTAEIVGGILSNSLAIATDAAHLLTDLAGFLISLFALFISARPSTQRMSFGWYRAEVIGAMISVYFIWVITGILVWLACQRLWTGQHDVDAKIMLITSGLAILVNIIMAVQLTHGHSHNPSEAARQPRLKTKESRLTLVTLVATSVSRQWVQEAHPENINVRAAVIHVIGDMIQSIGVFVAAIVIFFVPQWAMIDSICTFIFSIIVLYVTFRILRDVLMVLMEATPDYMDYEEVQRTFLSIDGVLHVHNLRIWAISINKVALSAHLAIEKDADPQMILEKATELIHRRYRFFETTIQIEEYTPGMENCVQCTTPLVRRSKELDSSITLGVMEEGAAGINDRKNEIVTHPKGANL</sequence>
<dbReference type="Pfam" id="PF16916">
    <property type="entry name" value="ZT_dimer"/>
    <property type="match status" value="1"/>
</dbReference>
<evidence type="ECO:0000256" key="9">
    <source>
        <dbReference type="SAM" id="Phobius"/>
    </source>
</evidence>
<keyword evidence="3" id="KW-0813">Transport</keyword>
<evidence type="ECO:0000256" key="2">
    <source>
        <dbReference type="ARBA" id="ARBA00008873"/>
    </source>
</evidence>
<dbReference type="SUPFAM" id="SSF161111">
    <property type="entry name" value="Cation efflux protein transmembrane domain-like"/>
    <property type="match status" value="1"/>
</dbReference>
<keyword evidence="5" id="KW-0864">Zinc transport</keyword>
<comment type="subcellular location">
    <subcellularLocation>
        <location evidence="1">Membrane</location>
        <topology evidence="1">Multi-pass membrane protein</topology>
    </subcellularLocation>
</comment>
<dbReference type="InterPro" id="IPR036837">
    <property type="entry name" value="Cation_efflux_CTD_sf"/>
</dbReference>
<dbReference type="PANTHER" id="PTHR11562:SF17">
    <property type="entry name" value="RE54080P-RELATED"/>
    <property type="match status" value="1"/>
</dbReference>
<dbReference type="InterPro" id="IPR027469">
    <property type="entry name" value="Cation_efflux_TMD_sf"/>
</dbReference>
<dbReference type="InterPro" id="IPR050681">
    <property type="entry name" value="CDF/SLC30A"/>
</dbReference>
<dbReference type="eggNOG" id="KOG1482">
    <property type="taxonomic scope" value="Eukaryota"/>
</dbReference>
<dbReference type="SUPFAM" id="SSF160240">
    <property type="entry name" value="Cation efflux protein cytoplasmic domain-like"/>
    <property type="match status" value="1"/>
</dbReference>
<evidence type="ECO:0000259" key="10">
    <source>
        <dbReference type="Pfam" id="PF01545"/>
    </source>
</evidence>
<feature type="transmembrane region" description="Helical" evidence="9">
    <location>
        <begin position="157"/>
        <end position="176"/>
    </location>
</feature>
<accession>B4MVE8</accession>
<gene>
    <name evidence="12" type="primary">Dwil\GK19068</name>
    <name evidence="12" type="ORF">Dwil_GK19068</name>
</gene>